<evidence type="ECO:0000313" key="4">
    <source>
        <dbReference type="EnsemblMetazoa" id="CLYHEMP018598.1"/>
    </source>
</evidence>
<dbReference type="Gene3D" id="3.10.100.10">
    <property type="entry name" value="Mannose-Binding Protein A, subunit A"/>
    <property type="match status" value="1"/>
</dbReference>
<dbReference type="SUPFAM" id="SSF49785">
    <property type="entry name" value="Galactose-binding domain-like"/>
    <property type="match status" value="1"/>
</dbReference>
<keyword evidence="2" id="KW-0732">Signal</keyword>
<organism evidence="4 5">
    <name type="scientific">Clytia hemisphaerica</name>
    <dbReference type="NCBI Taxonomy" id="252671"/>
    <lineage>
        <taxon>Eukaryota</taxon>
        <taxon>Metazoa</taxon>
        <taxon>Cnidaria</taxon>
        <taxon>Hydrozoa</taxon>
        <taxon>Hydroidolina</taxon>
        <taxon>Leptothecata</taxon>
        <taxon>Obeliida</taxon>
        <taxon>Clytiidae</taxon>
        <taxon>Clytia</taxon>
    </lineage>
</organism>
<dbReference type="Pfam" id="PF00059">
    <property type="entry name" value="Lectin_C"/>
    <property type="match status" value="1"/>
</dbReference>
<dbReference type="CDD" id="cd00037">
    <property type="entry name" value="CLECT"/>
    <property type="match status" value="1"/>
</dbReference>
<dbReference type="OrthoDB" id="418245at2759"/>
<dbReference type="SUPFAM" id="SSF56436">
    <property type="entry name" value="C-type lectin-like"/>
    <property type="match status" value="1"/>
</dbReference>
<feature type="domain" description="C-type lectin" evidence="3">
    <location>
        <begin position="312"/>
        <end position="424"/>
    </location>
</feature>
<proteinExistence type="predicted"/>
<feature type="compositionally biased region" description="Low complexity" evidence="1">
    <location>
        <begin position="654"/>
        <end position="671"/>
    </location>
</feature>
<dbReference type="AlphaFoldDB" id="A0A7M5X790"/>
<dbReference type="InterPro" id="IPR001304">
    <property type="entry name" value="C-type_lectin-like"/>
</dbReference>
<feature type="signal peptide" evidence="2">
    <location>
        <begin position="1"/>
        <end position="22"/>
    </location>
</feature>
<sequence length="829" mass="92814">MKKIGFLIFLVVAFVVIQSGESKTAKRAKNPTVPKVGKPMKDPQVSTNKQGKKLTKKLPITDAKASDYGKEEMKGMKETNTYRGRSKFETGPAPKFPEAPTTSDVTAHESEVNGCRDHPLAQCSKCSRACYGPEHETYLFSFCRKSCGFCNEKTNTFHNFWRLRANSSFSPTWMLKEVRMYHEGDGNVNLAKNSSRAFASSEYSGFKASYAFDNNNDTYWYPDPYGPTHTPDSSDFIGFEFPVAVRIHGVHLLNDAKYPSAAPDNILVEASDDKSNGWDVKWAIHNSEHITDKRFAVHECPVLWKKYYDADNTAWCFRLFSQEKSFEEANDICEEEGAQLASVVSEEQKSFILKDVKICYKAWIGLHKEEKAYYWLDGSDSLYHNWKEEHYTESQRDDDKCVLMNEDGKWELEKCQDKNYFICKQKMYIRPEAKPEEVPNVMPYEPEIPPMIFYYPHVTEPVANTKHLPQGVFPDKTGKFPDGSDAEDDDEDTAVSAILYKLALKNLDEIKGQKAQTGTKPEGWQDPTNFTMKVDAIAKKLGNEMNKNNSDIKPSNPLDVVALPQLKEIETPKLDMSKVPGVPKWSHEDSTNNDNGKQTGLTSPVMQGKPVSNQQPKDDDDSDENDDQKDKANKQTTGQATQSTGQKIQAQNLPASIANSQNNQNNQKNPSANPPNPVQPTKDQANKQQDKNPPSGSTQGPVGNVKPPPTEEQGSNPDASVGEAGEEGKEQNEKEDDDEDEEEDKNDQDEGTIVPNKPPQNKDQNQKNAQLAGQQNTNYQNRLVKNPLSRLHIGRSKVASTADAAENGSGSGDAETKEINDILDSMNKE</sequence>
<feature type="compositionally biased region" description="Basic and acidic residues" evidence="1">
    <location>
        <begin position="814"/>
        <end position="829"/>
    </location>
</feature>
<dbReference type="InterPro" id="IPR016187">
    <property type="entry name" value="CTDL_fold"/>
</dbReference>
<feature type="compositionally biased region" description="Acidic residues" evidence="1">
    <location>
        <begin position="618"/>
        <end position="627"/>
    </location>
</feature>
<dbReference type="InterPro" id="IPR008979">
    <property type="entry name" value="Galactose-bd-like_sf"/>
</dbReference>
<keyword evidence="5" id="KW-1185">Reference proteome</keyword>
<dbReference type="InterPro" id="IPR016186">
    <property type="entry name" value="C-type_lectin-like/link_sf"/>
</dbReference>
<evidence type="ECO:0000256" key="2">
    <source>
        <dbReference type="SAM" id="SignalP"/>
    </source>
</evidence>
<dbReference type="EnsemblMetazoa" id="CLYHEMT018598.1">
    <property type="protein sequence ID" value="CLYHEMP018598.1"/>
    <property type="gene ID" value="CLYHEMG018598"/>
</dbReference>
<dbReference type="GeneID" id="136818597"/>
<evidence type="ECO:0000256" key="1">
    <source>
        <dbReference type="SAM" id="MobiDB-lite"/>
    </source>
</evidence>
<feature type="region of interest" description="Disordered" evidence="1">
    <location>
        <begin position="23"/>
        <end position="56"/>
    </location>
</feature>
<reference evidence="4" key="1">
    <citation type="submission" date="2021-01" db="UniProtKB">
        <authorList>
            <consortium name="EnsemblMetazoa"/>
        </authorList>
    </citation>
    <scope>IDENTIFICATION</scope>
</reference>
<feature type="region of interest" description="Disordered" evidence="1">
    <location>
        <begin position="84"/>
        <end position="105"/>
    </location>
</feature>
<feature type="compositionally biased region" description="Polar residues" evidence="1">
    <location>
        <begin position="759"/>
        <end position="783"/>
    </location>
</feature>
<dbReference type="SMART" id="SM00034">
    <property type="entry name" value="CLECT"/>
    <property type="match status" value="1"/>
</dbReference>
<feature type="compositionally biased region" description="Acidic residues" evidence="1">
    <location>
        <begin position="733"/>
        <end position="750"/>
    </location>
</feature>
<feature type="chain" id="PRO_5029572003" description="C-type lectin domain-containing protein" evidence="2">
    <location>
        <begin position="23"/>
        <end position="829"/>
    </location>
</feature>
<accession>A0A7M5X790</accession>
<dbReference type="PROSITE" id="PS50041">
    <property type="entry name" value="C_TYPE_LECTIN_2"/>
    <property type="match status" value="1"/>
</dbReference>
<name>A0A7M5X790_9CNID</name>
<evidence type="ECO:0000259" key="3">
    <source>
        <dbReference type="PROSITE" id="PS50041"/>
    </source>
</evidence>
<protein>
    <recommendedName>
        <fullName evidence="3">C-type lectin domain-containing protein</fullName>
    </recommendedName>
</protein>
<evidence type="ECO:0000313" key="5">
    <source>
        <dbReference type="Proteomes" id="UP000594262"/>
    </source>
</evidence>
<feature type="compositionally biased region" description="Polar residues" evidence="1">
    <location>
        <begin position="592"/>
        <end position="613"/>
    </location>
</feature>
<dbReference type="Gene3D" id="2.60.120.260">
    <property type="entry name" value="Galactose-binding domain-like"/>
    <property type="match status" value="1"/>
</dbReference>
<dbReference type="PANTHER" id="PTHR22803">
    <property type="entry name" value="MANNOSE, PHOSPHOLIPASE, LECTIN RECEPTOR RELATED"/>
    <property type="match status" value="1"/>
</dbReference>
<feature type="compositionally biased region" description="Polar residues" evidence="1">
    <location>
        <begin position="691"/>
        <end position="701"/>
    </location>
</feature>
<feature type="region of interest" description="Disordered" evidence="1">
    <location>
        <begin position="572"/>
        <end position="829"/>
    </location>
</feature>
<dbReference type="InterPro" id="IPR050111">
    <property type="entry name" value="C-type_lectin/snaclec_domain"/>
</dbReference>
<feature type="compositionally biased region" description="Low complexity" evidence="1">
    <location>
        <begin position="635"/>
        <end position="646"/>
    </location>
</feature>
<dbReference type="RefSeq" id="XP_066931029.1">
    <property type="nucleotide sequence ID" value="XM_067074928.1"/>
</dbReference>
<dbReference type="Proteomes" id="UP000594262">
    <property type="component" value="Unplaced"/>
</dbReference>